<protein>
    <submittedName>
        <fullName evidence="1">Uncharacterized protein</fullName>
    </submittedName>
</protein>
<gene>
    <name evidence="1" type="ORF">P4O66_003580</name>
</gene>
<dbReference type="EMBL" id="JAROKS010000003">
    <property type="protein sequence ID" value="KAK1804728.1"/>
    <property type="molecule type" value="Genomic_DNA"/>
</dbReference>
<reference evidence="1" key="1">
    <citation type="submission" date="2023-03" db="EMBL/GenBank/DDBJ databases">
        <title>Electrophorus voltai genome.</title>
        <authorList>
            <person name="Bian C."/>
        </authorList>
    </citation>
    <scope>NUCLEOTIDE SEQUENCE</scope>
    <source>
        <strain evidence="1">CB-2022</strain>
        <tissue evidence="1">Muscle</tissue>
    </source>
</reference>
<evidence type="ECO:0000313" key="1">
    <source>
        <dbReference type="EMBL" id="KAK1804728.1"/>
    </source>
</evidence>
<sequence>MVGDQHSIAPYAQCSGLGWVIISEAYLDKAHRPKDESAFHTQILNIQEVISFPTTTCHHLKDTASQYQVTAMY</sequence>
<keyword evidence="2" id="KW-1185">Reference proteome</keyword>
<proteinExistence type="predicted"/>
<dbReference type="AlphaFoldDB" id="A0AAD8ZUU8"/>
<evidence type="ECO:0000313" key="2">
    <source>
        <dbReference type="Proteomes" id="UP001239994"/>
    </source>
</evidence>
<name>A0AAD8ZUU8_9TELE</name>
<dbReference type="Proteomes" id="UP001239994">
    <property type="component" value="Unassembled WGS sequence"/>
</dbReference>
<organism evidence="1 2">
    <name type="scientific">Electrophorus voltai</name>
    <dbReference type="NCBI Taxonomy" id="2609070"/>
    <lineage>
        <taxon>Eukaryota</taxon>
        <taxon>Metazoa</taxon>
        <taxon>Chordata</taxon>
        <taxon>Craniata</taxon>
        <taxon>Vertebrata</taxon>
        <taxon>Euteleostomi</taxon>
        <taxon>Actinopterygii</taxon>
        <taxon>Neopterygii</taxon>
        <taxon>Teleostei</taxon>
        <taxon>Ostariophysi</taxon>
        <taxon>Gymnotiformes</taxon>
        <taxon>Gymnotoidei</taxon>
        <taxon>Gymnotidae</taxon>
        <taxon>Electrophorus</taxon>
    </lineage>
</organism>
<accession>A0AAD8ZUU8</accession>
<comment type="caution">
    <text evidence="1">The sequence shown here is derived from an EMBL/GenBank/DDBJ whole genome shotgun (WGS) entry which is preliminary data.</text>
</comment>